<dbReference type="InterPro" id="IPR000436">
    <property type="entry name" value="Sushi_SCR_CCP_dom"/>
</dbReference>
<dbReference type="Gene3D" id="2.10.70.10">
    <property type="entry name" value="Complement Module, domain 1"/>
    <property type="match status" value="2"/>
</dbReference>
<evidence type="ECO:0000256" key="4">
    <source>
        <dbReference type="ARBA" id="ARBA00023180"/>
    </source>
</evidence>
<gene>
    <name evidence="7" type="ORF">EB796_010033</name>
</gene>
<dbReference type="AlphaFoldDB" id="A0A7J7JZ26"/>
<dbReference type="Pfam" id="PF00084">
    <property type="entry name" value="Sushi"/>
    <property type="match status" value="2"/>
</dbReference>
<evidence type="ECO:0000256" key="2">
    <source>
        <dbReference type="ARBA" id="ARBA00022737"/>
    </source>
</evidence>
<evidence type="ECO:0000256" key="5">
    <source>
        <dbReference type="PROSITE-ProRule" id="PRU00302"/>
    </source>
</evidence>
<evidence type="ECO:0000256" key="1">
    <source>
        <dbReference type="ARBA" id="ARBA00022659"/>
    </source>
</evidence>
<protein>
    <submittedName>
        <fullName evidence="7">CR2</fullName>
    </submittedName>
</protein>
<evidence type="ECO:0000313" key="7">
    <source>
        <dbReference type="EMBL" id="KAF6031660.1"/>
    </source>
</evidence>
<organism evidence="7 8">
    <name type="scientific">Bugula neritina</name>
    <name type="common">Brown bryozoan</name>
    <name type="synonym">Sertularia neritina</name>
    <dbReference type="NCBI Taxonomy" id="10212"/>
    <lineage>
        <taxon>Eukaryota</taxon>
        <taxon>Metazoa</taxon>
        <taxon>Spiralia</taxon>
        <taxon>Lophotrochozoa</taxon>
        <taxon>Bryozoa</taxon>
        <taxon>Gymnolaemata</taxon>
        <taxon>Cheilostomatida</taxon>
        <taxon>Flustrina</taxon>
        <taxon>Buguloidea</taxon>
        <taxon>Bugulidae</taxon>
        <taxon>Bugula</taxon>
    </lineage>
</organism>
<dbReference type="PANTHER" id="PTHR19325:SF575">
    <property type="entry name" value="LOCOMOTION-RELATED PROTEIN HIKARU GENKI"/>
    <property type="match status" value="1"/>
</dbReference>
<keyword evidence="4" id="KW-0325">Glycoprotein</keyword>
<dbReference type="EMBL" id="VXIV02001581">
    <property type="protein sequence ID" value="KAF6031660.1"/>
    <property type="molecule type" value="Genomic_DNA"/>
</dbReference>
<keyword evidence="8" id="KW-1185">Reference proteome</keyword>
<accession>A0A7J7JZ26</accession>
<dbReference type="PROSITE" id="PS50923">
    <property type="entry name" value="SUSHI"/>
    <property type="match status" value="1"/>
</dbReference>
<evidence type="ECO:0000256" key="3">
    <source>
        <dbReference type="ARBA" id="ARBA00023157"/>
    </source>
</evidence>
<keyword evidence="1 5" id="KW-0768">Sushi</keyword>
<comment type="caution">
    <text evidence="5">Lacks conserved residue(s) required for the propagation of feature annotation.</text>
</comment>
<dbReference type="InterPro" id="IPR050350">
    <property type="entry name" value="Compl-Cell_Adhes-Reg"/>
</dbReference>
<proteinExistence type="predicted"/>
<dbReference type="SMART" id="SM00032">
    <property type="entry name" value="CCP"/>
    <property type="match status" value="2"/>
</dbReference>
<reference evidence="7" key="1">
    <citation type="submission" date="2020-06" db="EMBL/GenBank/DDBJ databases">
        <title>Draft genome of Bugula neritina, a colonial animal packing powerful symbionts and potential medicines.</title>
        <authorList>
            <person name="Rayko M."/>
        </authorList>
    </citation>
    <scope>NUCLEOTIDE SEQUENCE [LARGE SCALE GENOMIC DNA]</scope>
    <source>
        <strain evidence="7">Kwan_BN1</strain>
    </source>
</reference>
<evidence type="ECO:0000313" key="8">
    <source>
        <dbReference type="Proteomes" id="UP000593567"/>
    </source>
</evidence>
<sequence>MVVPNTHVSNSASNINSRATYTCNDGYVFPSGQKKMTIQCMEDGEWDAIPPPCQALRCDTLGIPNATAAFNYTGYGQSDVFTCQDGHRFPDGRKQRVLYCDANRKWNPPVHCQGINTCILSRYKHLYTVKV</sequence>
<keyword evidence="2" id="KW-0677">Repeat</keyword>
<comment type="caution">
    <text evidence="7">The sequence shown here is derived from an EMBL/GenBank/DDBJ whole genome shotgun (WGS) entry which is preliminary data.</text>
</comment>
<dbReference type="SUPFAM" id="SSF57535">
    <property type="entry name" value="Complement control module/SCR domain"/>
    <property type="match status" value="2"/>
</dbReference>
<dbReference type="PANTHER" id="PTHR19325">
    <property type="entry name" value="COMPLEMENT COMPONENT-RELATED SUSHI DOMAIN-CONTAINING"/>
    <property type="match status" value="1"/>
</dbReference>
<evidence type="ECO:0000259" key="6">
    <source>
        <dbReference type="PROSITE" id="PS50923"/>
    </source>
</evidence>
<feature type="domain" description="Sushi" evidence="6">
    <location>
        <begin position="1"/>
        <end position="55"/>
    </location>
</feature>
<dbReference type="CDD" id="cd00033">
    <property type="entry name" value="CCP"/>
    <property type="match status" value="1"/>
</dbReference>
<keyword evidence="3" id="KW-1015">Disulfide bond</keyword>
<dbReference type="InterPro" id="IPR035976">
    <property type="entry name" value="Sushi/SCR/CCP_sf"/>
</dbReference>
<name>A0A7J7JZ26_BUGNE</name>
<dbReference type="Proteomes" id="UP000593567">
    <property type="component" value="Unassembled WGS sequence"/>
</dbReference>
<dbReference type="OrthoDB" id="6059832at2759"/>